<dbReference type="HAMAP" id="MF_00414">
    <property type="entry name" value="UbiB"/>
    <property type="match status" value="1"/>
</dbReference>
<feature type="active site" description="Proton acceptor" evidence="13">
    <location>
        <position position="285"/>
    </location>
</feature>
<comment type="pathway">
    <text evidence="1 13">Cofactor biosynthesis; ubiquinone biosynthesis [regulation].</text>
</comment>
<dbReference type="EC" id="2.7.-.-" evidence="13"/>
<dbReference type="Pfam" id="PF03109">
    <property type="entry name" value="ABC1"/>
    <property type="match status" value="1"/>
</dbReference>
<keyword evidence="12 13" id="KW-0472">Membrane</keyword>
<evidence type="ECO:0000256" key="6">
    <source>
        <dbReference type="ARBA" id="ARBA00022688"/>
    </source>
</evidence>
<feature type="transmembrane region" description="Helical" evidence="13">
    <location>
        <begin position="501"/>
        <end position="519"/>
    </location>
</feature>
<evidence type="ECO:0000256" key="5">
    <source>
        <dbReference type="ARBA" id="ARBA00022679"/>
    </source>
</evidence>
<sequence length="554" mass="64671">MKVRVWTRFWRIGWALVRYRIDEVVLAIPFLRPLQFLMYLNPWGWKKETRTRAERLRLCLESLGPVFIKFGQILSTRRDLLPDDIALELARLQDQVPPFPAAQARAVLEKSYKQPLSAIFAEFADEPMASASIAQVHAARLPSGQEVVVKVLRPHLKRVLRKDIDLMYMLARLFERYWAASRRLRPIEVVAELERNLMDELDLMREAANTSQLRRNFKGEQTLKVPEIYWEYTRSNVIVMERIFGVPVADIEALKAHNVDLKRLSERGVEIFFTQVFRDCFFHADMHPGNIFVDCQHPADPGYIAVDCGIVGTLSRDDQHYLAGNFLAFFKRDYRRVAELHVESGWVPAQTRVDEFESAIRTVCEPIFERPLKDISFGQTLLRLFQTARRFDMQVQPQLLLLQKTLLNIEGLGRQLNPELDLWSTAKPFLEKWMKEQVGIKGFTQRLLHNFPSWSEQFPEFPALAHQWFINQHEYHLKLKKAAESKEVHLWQLKHAKRSSAGLVIGIALLLLGGLFLEVPHWRHVLEWLDQHAWAFVSVGAVAVLWSCYYLRRN</sequence>
<comment type="similarity">
    <text evidence="13">Belongs to the ABC1 family. UbiB subfamily.</text>
</comment>
<dbReference type="EMBL" id="CP012508">
    <property type="protein sequence ID" value="ALB23964.1"/>
    <property type="molecule type" value="Genomic_DNA"/>
</dbReference>
<comment type="subcellular location">
    <subcellularLocation>
        <location evidence="13">Cell membrane</location>
        <topology evidence="13">Multi-pass membrane protein</topology>
    </subcellularLocation>
</comment>
<dbReference type="GO" id="GO:0005886">
    <property type="term" value="C:plasma membrane"/>
    <property type="evidence" value="ECO:0007669"/>
    <property type="project" value="UniProtKB-SubCell"/>
</dbReference>
<feature type="binding site" evidence="13">
    <location>
        <begin position="128"/>
        <end position="136"/>
    </location>
    <ligand>
        <name>ATP</name>
        <dbReference type="ChEBI" id="CHEBI:30616"/>
    </ligand>
</feature>
<dbReference type="InterPro" id="IPR011009">
    <property type="entry name" value="Kinase-like_dom_sf"/>
</dbReference>
<dbReference type="InterPro" id="IPR010232">
    <property type="entry name" value="UbiB"/>
</dbReference>
<keyword evidence="10 13" id="KW-0067">ATP-binding</keyword>
<keyword evidence="6 13" id="KW-0831">Ubiquinone biosynthesis</keyword>
<evidence type="ECO:0000256" key="12">
    <source>
        <dbReference type="ARBA" id="ARBA00023136"/>
    </source>
</evidence>
<evidence type="ECO:0000256" key="2">
    <source>
        <dbReference type="ARBA" id="ARBA00009670"/>
    </source>
</evidence>
<evidence type="ECO:0000256" key="4">
    <source>
        <dbReference type="ARBA" id="ARBA00022519"/>
    </source>
</evidence>
<dbReference type="NCBIfam" id="TIGR01982">
    <property type="entry name" value="UbiB"/>
    <property type="match status" value="1"/>
</dbReference>
<dbReference type="OrthoDB" id="9795390at2"/>
<keyword evidence="5 13" id="KW-0808">Transferase</keyword>
<keyword evidence="11 13" id="KW-1133">Transmembrane helix</keyword>
<evidence type="ECO:0000256" key="8">
    <source>
        <dbReference type="ARBA" id="ARBA00022741"/>
    </source>
</evidence>
<dbReference type="PANTHER" id="PTHR10566:SF113">
    <property type="entry name" value="PROTEIN ACTIVITY OF BC1 COMPLEX KINASE 7, CHLOROPLASTIC"/>
    <property type="match status" value="1"/>
</dbReference>
<dbReference type="AlphaFoldDB" id="A0A1L6TEP8"/>
<dbReference type="InterPro" id="IPR050154">
    <property type="entry name" value="UbiB_kinase"/>
</dbReference>
<dbReference type="GO" id="GO:0005524">
    <property type="term" value="F:ATP binding"/>
    <property type="evidence" value="ECO:0007669"/>
    <property type="project" value="UniProtKB-KW"/>
</dbReference>
<dbReference type="Proteomes" id="UP000029558">
    <property type="component" value="Chromosome"/>
</dbReference>
<dbReference type="GO" id="GO:0010795">
    <property type="term" value="P:regulation of ubiquinone biosynthetic process"/>
    <property type="evidence" value="ECO:0007669"/>
    <property type="project" value="UniProtKB-UniRule"/>
</dbReference>
<comment type="similarity">
    <text evidence="2">Belongs to the protein kinase superfamily. ADCK protein kinase family.</text>
</comment>
<keyword evidence="4" id="KW-0997">Cell inner membrane</keyword>
<evidence type="ECO:0000256" key="9">
    <source>
        <dbReference type="ARBA" id="ARBA00022777"/>
    </source>
</evidence>
<protein>
    <recommendedName>
        <fullName evidence="13">Probable protein kinase UbiB</fullName>
        <ecNumber evidence="13">2.7.-.-</ecNumber>
    </recommendedName>
    <alternativeName>
        <fullName evidence="13">Ubiquinone biosynthesis protein UbiB</fullName>
    </alternativeName>
</protein>
<evidence type="ECO:0000256" key="11">
    <source>
        <dbReference type="ARBA" id="ARBA00022989"/>
    </source>
</evidence>
<feature type="transmembrane region" description="Helical" evidence="13">
    <location>
        <begin position="531"/>
        <end position="551"/>
    </location>
</feature>
<gene>
    <name evidence="13 14" type="primary">ubiB</name>
    <name evidence="14" type="ORF">KU39_2788</name>
</gene>
<proteinExistence type="inferred from homology"/>
<evidence type="ECO:0000256" key="10">
    <source>
        <dbReference type="ARBA" id="ARBA00022840"/>
    </source>
</evidence>
<feature type="binding site" evidence="13">
    <location>
        <position position="150"/>
    </location>
    <ligand>
        <name>ATP</name>
        <dbReference type="ChEBI" id="CHEBI:30616"/>
    </ligand>
</feature>
<comment type="caution">
    <text evidence="13">Lacks conserved residue(s) required for the propagation of feature annotation.</text>
</comment>
<reference evidence="14 15" key="1">
    <citation type="journal article" date="2014" name="Genome Announc.">
        <title>Comparative Genome Analysis of Two Isolates of the Fish Pathogen Piscirickettsia salmonis from Different Hosts Reveals Major Differences in Virulence-Associated Secretion Systems.</title>
        <authorList>
            <person name="Bohle H."/>
            <person name="Henriquez P."/>
            <person name="Grothusen H."/>
            <person name="Navas E."/>
            <person name="Sandoval A."/>
            <person name="Bustamante F."/>
            <person name="Bustos P."/>
            <person name="Mancilla M."/>
        </authorList>
    </citation>
    <scope>NUCLEOTIDE SEQUENCE [LARGE SCALE GENOMIC DNA]</scope>
    <source>
        <strain evidence="15">B1-32597</strain>
    </source>
</reference>
<name>A0A1L6TEP8_PISSA</name>
<dbReference type="CDD" id="cd13972">
    <property type="entry name" value="UbiB"/>
    <property type="match status" value="1"/>
</dbReference>
<keyword evidence="14" id="KW-0830">Ubiquinone</keyword>
<evidence type="ECO:0000256" key="3">
    <source>
        <dbReference type="ARBA" id="ARBA00022475"/>
    </source>
</evidence>
<keyword evidence="8 13" id="KW-0547">Nucleotide-binding</keyword>
<dbReference type="InterPro" id="IPR045308">
    <property type="entry name" value="UbiB_bact"/>
</dbReference>
<evidence type="ECO:0000256" key="1">
    <source>
        <dbReference type="ARBA" id="ARBA00005020"/>
    </source>
</evidence>
<dbReference type="SUPFAM" id="SSF56112">
    <property type="entry name" value="Protein kinase-like (PK-like)"/>
    <property type="match status" value="1"/>
</dbReference>
<dbReference type="GO" id="GO:0006744">
    <property type="term" value="P:ubiquinone biosynthetic process"/>
    <property type="evidence" value="ECO:0007669"/>
    <property type="project" value="UniProtKB-UniPathway"/>
</dbReference>
<keyword evidence="7 13" id="KW-0812">Transmembrane</keyword>
<keyword evidence="9 13" id="KW-0418">Kinase</keyword>
<dbReference type="PANTHER" id="PTHR10566">
    <property type="entry name" value="CHAPERONE-ACTIVITY OF BC1 COMPLEX CABC1 -RELATED"/>
    <property type="match status" value="1"/>
</dbReference>
<keyword evidence="3 13" id="KW-1003">Cell membrane</keyword>
<comment type="function">
    <text evidence="13">Is probably a protein kinase regulator of UbiI activity which is involved in aerobic coenzyme Q (ubiquinone) biosynthesis.</text>
</comment>
<dbReference type="RefSeq" id="WP_017376970.1">
    <property type="nucleotide sequence ID" value="NZ_CP012508.1"/>
</dbReference>
<dbReference type="NCBIfam" id="NF003404">
    <property type="entry name" value="PRK04750.1"/>
    <property type="match status" value="1"/>
</dbReference>
<accession>A0A1L6TEP8</accession>
<dbReference type="GO" id="GO:0004672">
    <property type="term" value="F:protein kinase activity"/>
    <property type="evidence" value="ECO:0007669"/>
    <property type="project" value="UniProtKB-UniRule"/>
</dbReference>
<evidence type="ECO:0000313" key="15">
    <source>
        <dbReference type="Proteomes" id="UP000029558"/>
    </source>
</evidence>
<evidence type="ECO:0000256" key="7">
    <source>
        <dbReference type="ARBA" id="ARBA00022692"/>
    </source>
</evidence>
<dbReference type="InterPro" id="IPR004147">
    <property type="entry name" value="ABC1_dom"/>
</dbReference>
<evidence type="ECO:0000313" key="14">
    <source>
        <dbReference type="EMBL" id="ALB23964.1"/>
    </source>
</evidence>
<evidence type="ECO:0000256" key="13">
    <source>
        <dbReference type="HAMAP-Rule" id="MF_00414"/>
    </source>
</evidence>
<organism evidence="14 15">
    <name type="scientific">Piscirickettsia salmonis</name>
    <dbReference type="NCBI Taxonomy" id="1238"/>
    <lineage>
        <taxon>Bacteria</taxon>
        <taxon>Pseudomonadati</taxon>
        <taxon>Pseudomonadota</taxon>
        <taxon>Gammaproteobacteria</taxon>
        <taxon>Thiotrichales</taxon>
        <taxon>Piscirickettsiaceae</taxon>
        <taxon>Piscirickettsia</taxon>
    </lineage>
</organism>